<protein>
    <submittedName>
        <fullName evidence="2">Uncharacterized protein</fullName>
    </submittedName>
</protein>
<feature type="transmembrane region" description="Helical" evidence="1">
    <location>
        <begin position="113"/>
        <end position="132"/>
    </location>
</feature>
<name>A0A382QX09_9ZZZZ</name>
<feature type="transmembrane region" description="Helical" evidence="1">
    <location>
        <begin position="54"/>
        <end position="74"/>
    </location>
</feature>
<accession>A0A382QX09</accession>
<keyword evidence="1" id="KW-0812">Transmembrane</keyword>
<keyword evidence="1" id="KW-1133">Transmembrane helix</keyword>
<evidence type="ECO:0000256" key="1">
    <source>
        <dbReference type="SAM" id="Phobius"/>
    </source>
</evidence>
<feature type="transmembrane region" description="Helical" evidence="1">
    <location>
        <begin position="21"/>
        <end position="42"/>
    </location>
</feature>
<organism evidence="2">
    <name type="scientific">marine metagenome</name>
    <dbReference type="NCBI Taxonomy" id="408172"/>
    <lineage>
        <taxon>unclassified sequences</taxon>
        <taxon>metagenomes</taxon>
        <taxon>ecological metagenomes</taxon>
    </lineage>
</organism>
<keyword evidence="1" id="KW-0472">Membrane</keyword>
<sequence>MIKLLPTTMNILSIKPEEQKPTALAFLMFFSIVATSITGSSARDTFFLTDYDRSLLPLMFAIIAVVMVAAIAIYNRVASGKDLAMIITITSFIFIFTLAGIQLRLKGNMIPVLYVWVDVVVSISILQFWLLMGEIFNARQAKRLFSIIGAGGAIAGIGVGYGIKPFVTKFGAENLLI</sequence>
<feature type="transmembrane region" description="Helical" evidence="1">
    <location>
        <begin position="83"/>
        <end position="101"/>
    </location>
</feature>
<evidence type="ECO:0000313" key="2">
    <source>
        <dbReference type="EMBL" id="SVC89976.1"/>
    </source>
</evidence>
<feature type="transmembrane region" description="Helical" evidence="1">
    <location>
        <begin position="144"/>
        <end position="163"/>
    </location>
</feature>
<gene>
    <name evidence="2" type="ORF">METZ01_LOCUS342830</name>
</gene>
<proteinExistence type="predicted"/>
<feature type="non-terminal residue" evidence="2">
    <location>
        <position position="177"/>
    </location>
</feature>
<dbReference type="AlphaFoldDB" id="A0A382QX09"/>
<dbReference type="EMBL" id="UINC01117509">
    <property type="protein sequence ID" value="SVC89976.1"/>
    <property type="molecule type" value="Genomic_DNA"/>
</dbReference>
<reference evidence="2" key="1">
    <citation type="submission" date="2018-05" db="EMBL/GenBank/DDBJ databases">
        <authorList>
            <person name="Lanie J.A."/>
            <person name="Ng W.-L."/>
            <person name="Kazmierczak K.M."/>
            <person name="Andrzejewski T.M."/>
            <person name="Davidsen T.M."/>
            <person name="Wayne K.J."/>
            <person name="Tettelin H."/>
            <person name="Glass J.I."/>
            <person name="Rusch D."/>
            <person name="Podicherti R."/>
            <person name="Tsui H.-C.T."/>
            <person name="Winkler M.E."/>
        </authorList>
    </citation>
    <scope>NUCLEOTIDE SEQUENCE</scope>
</reference>